<dbReference type="Proteomes" id="UP000241895">
    <property type="component" value="Unassembled WGS sequence"/>
</dbReference>
<dbReference type="SUPFAM" id="SSF141488">
    <property type="entry name" value="YdhA-like"/>
    <property type="match status" value="1"/>
</dbReference>
<evidence type="ECO:0000256" key="3">
    <source>
        <dbReference type="ARBA" id="ARBA00023139"/>
    </source>
</evidence>
<proteinExistence type="predicted"/>
<accession>A0ABX5IWE2</accession>
<sequence length="119" mass="12682">MTRRCFMNASWIPVAAFTALFTALAGCAGGSGHDDSADAAASPSADYICQDGSQFTIVFDSQDSAEVQMHGDSFPLERQPAASGMHYASENGQHVFRGKGNEATWTIGRRMPVQCEVSS</sequence>
<dbReference type="Gene3D" id="2.40.128.200">
    <property type="match status" value="1"/>
</dbReference>
<evidence type="ECO:0000313" key="7">
    <source>
        <dbReference type="EMBL" id="PTL94395.1"/>
    </source>
</evidence>
<name>A0ABX5IWE2_9GAMM</name>
<comment type="caution">
    <text evidence="7">The sequence shown here is derived from an EMBL/GenBank/DDBJ whole genome shotgun (WGS) entry which is preliminary data.</text>
</comment>
<reference evidence="7 8" key="1">
    <citation type="submission" date="2018-03" db="EMBL/GenBank/DDBJ databases">
        <authorList>
            <person name="Zhou J."/>
            <person name="Li X."/>
            <person name="Xue M."/>
            <person name="Yin J."/>
        </authorList>
    </citation>
    <scope>NUCLEOTIDE SEQUENCE [LARGE SCALE GENOMIC DNA]</scope>
    <source>
        <strain evidence="7 8">SYSU ZJ2214</strain>
    </source>
</reference>
<protein>
    <recommendedName>
        <fullName evidence="6">C-type lysozyme inhibitor domain-containing protein</fullName>
    </recommendedName>
</protein>
<evidence type="ECO:0000256" key="1">
    <source>
        <dbReference type="ARBA" id="ARBA00022729"/>
    </source>
</evidence>
<gene>
    <name evidence="7" type="ORF">C6W88_13005</name>
</gene>
<dbReference type="PROSITE" id="PS51257">
    <property type="entry name" value="PROKAR_LIPOPROTEIN"/>
    <property type="match status" value="1"/>
</dbReference>
<feature type="chain" id="PRO_5045815427" description="C-type lysozyme inhibitor domain-containing protein" evidence="5">
    <location>
        <begin position="26"/>
        <end position="119"/>
    </location>
</feature>
<keyword evidence="8" id="KW-1185">Reference proteome</keyword>
<organism evidence="7 8">
    <name type="scientific">Halomonas litopenaei</name>
    <dbReference type="NCBI Taxonomy" id="2109328"/>
    <lineage>
        <taxon>Bacteria</taxon>
        <taxon>Pseudomonadati</taxon>
        <taxon>Pseudomonadota</taxon>
        <taxon>Gammaproteobacteria</taxon>
        <taxon>Oceanospirillales</taxon>
        <taxon>Halomonadaceae</taxon>
        <taxon>Halomonas</taxon>
    </lineage>
</organism>
<evidence type="ECO:0000313" key="8">
    <source>
        <dbReference type="Proteomes" id="UP000241895"/>
    </source>
</evidence>
<keyword evidence="1 5" id="KW-0732">Signal</keyword>
<evidence type="ECO:0000256" key="2">
    <source>
        <dbReference type="ARBA" id="ARBA00023136"/>
    </source>
</evidence>
<dbReference type="Pfam" id="PF09864">
    <property type="entry name" value="MliC"/>
    <property type="match status" value="1"/>
</dbReference>
<dbReference type="EMBL" id="PXNS01000006">
    <property type="protein sequence ID" value="PTL94395.1"/>
    <property type="molecule type" value="Genomic_DNA"/>
</dbReference>
<evidence type="ECO:0000256" key="4">
    <source>
        <dbReference type="ARBA" id="ARBA00023288"/>
    </source>
</evidence>
<evidence type="ECO:0000256" key="5">
    <source>
        <dbReference type="SAM" id="SignalP"/>
    </source>
</evidence>
<keyword evidence="4" id="KW-0449">Lipoprotein</keyword>
<feature type="domain" description="C-type lysozyme inhibitor" evidence="6">
    <location>
        <begin position="47"/>
        <end position="113"/>
    </location>
</feature>
<feature type="signal peptide" evidence="5">
    <location>
        <begin position="1"/>
        <end position="25"/>
    </location>
</feature>
<keyword evidence="2" id="KW-0472">Membrane</keyword>
<keyword evidence="3" id="KW-0564">Palmitate</keyword>
<dbReference type="InterPro" id="IPR036328">
    <property type="entry name" value="MliC_sf"/>
</dbReference>
<dbReference type="InterPro" id="IPR018660">
    <property type="entry name" value="MliC"/>
</dbReference>
<evidence type="ECO:0000259" key="6">
    <source>
        <dbReference type="Pfam" id="PF09864"/>
    </source>
</evidence>